<dbReference type="PANTHER" id="PTHR15020:SF11">
    <property type="entry name" value="OS06G0360300 PROTEIN"/>
    <property type="match status" value="1"/>
</dbReference>
<comment type="caution">
    <text evidence="2">The sequence shown here is derived from an EMBL/GenBank/DDBJ whole genome shotgun (WGS) entry which is preliminary data.</text>
</comment>
<dbReference type="Gene3D" id="3.40.50.720">
    <property type="entry name" value="NAD(P)-binding Rossmann-like Domain"/>
    <property type="match status" value="1"/>
</dbReference>
<evidence type="ECO:0000313" key="2">
    <source>
        <dbReference type="EMBL" id="MBD0851794.1"/>
    </source>
</evidence>
<proteinExistence type="predicted"/>
<evidence type="ECO:0000313" key="3">
    <source>
        <dbReference type="Proteomes" id="UP000598350"/>
    </source>
</evidence>
<evidence type="ECO:0000259" key="1">
    <source>
        <dbReference type="Pfam" id="PF13460"/>
    </source>
</evidence>
<feature type="domain" description="NAD(P)-binding" evidence="1">
    <location>
        <begin position="7"/>
        <end position="222"/>
    </location>
</feature>
<dbReference type="EMBL" id="JABTCG010000005">
    <property type="protein sequence ID" value="MBD0851794.1"/>
    <property type="molecule type" value="Genomic_DNA"/>
</dbReference>
<keyword evidence="3" id="KW-1185">Reference proteome</keyword>
<dbReference type="InterPro" id="IPR036291">
    <property type="entry name" value="NAD(P)-bd_dom_sf"/>
</dbReference>
<gene>
    <name evidence="2" type="ORF">HPE63_14020</name>
</gene>
<dbReference type="SUPFAM" id="SSF51735">
    <property type="entry name" value="NAD(P)-binding Rossmann-fold domains"/>
    <property type="match status" value="1"/>
</dbReference>
<sequence>MTTLVVGASGATGRLLVAQLLNQGQHVKAIVRSAEKLPEAIKNESRLTVIKASILELSDAEMAEHIAGCDAVASCLGHNLTLKGIYGKPRRLVTDATRRLCNAINANTPKKPIKYVLMNTSGNRNRDLDEPISFGQKCVIALLRLLLPPHVDNEKAADYLRTNIGQNDTMVEWVAVRPDGLIDEPMVTEYEVYPSPIRSAIFDAGKVSRINVAHFMATLINNDDLWQKWKGQMPVIYSKAE</sequence>
<name>A0ABR7VDS9_9FLAO</name>
<protein>
    <submittedName>
        <fullName evidence="2">SDR family oxidoreductase</fullName>
    </submittedName>
</protein>
<dbReference type="PANTHER" id="PTHR15020">
    <property type="entry name" value="FLAVIN REDUCTASE-RELATED"/>
    <property type="match status" value="1"/>
</dbReference>
<dbReference type="RefSeq" id="WP_188314923.1">
    <property type="nucleotide sequence ID" value="NZ_JABTCG010000005.1"/>
</dbReference>
<dbReference type="InterPro" id="IPR016040">
    <property type="entry name" value="NAD(P)-bd_dom"/>
</dbReference>
<reference evidence="2 3" key="1">
    <citation type="submission" date="2020-05" db="EMBL/GenBank/DDBJ databases">
        <title>The draft genome sequence of Maribacter arenosus CAU 1321.</title>
        <authorList>
            <person name="Mu L."/>
        </authorList>
    </citation>
    <scope>NUCLEOTIDE SEQUENCE [LARGE SCALE GENOMIC DNA]</scope>
    <source>
        <strain evidence="2 3">CAU 1321</strain>
    </source>
</reference>
<organism evidence="2 3">
    <name type="scientific">Maribacter arenosus</name>
    <dbReference type="NCBI Taxonomy" id="1854708"/>
    <lineage>
        <taxon>Bacteria</taxon>
        <taxon>Pseudomonadati</taxon>
        <taxon>Bacteroidota</taxon>
        <taxon>Flavobacteriia</taxon>
        <taxon>Flavobacteriales</taxon>
        <taxon>Flavobacteriaceae</taxon>
        <taxon>Maribacter</taxon>
    </lineage>
</organism>
<dbReference type="Pfam" id="PF13460">
    <property type="entry name" value="NAD_binding_10"/>
    <property type="match status" value="1"/>
</dbReference>
<dbReference type="Proteomes" id="UP000598350">
    <property type="component" value="Unassembled WGS sequence"/>
</dbReference>
<accession>A0ABR7VDS9</accession>